<dbReference type="Gene3D" id="3.60.15.10">
    <property type="entry name" value="Ribonuclease Z/Hydroxyacylglutathione hydrolase-like"/>
    <property type="match status" value="1"/>
</dbReference>
<feature type="domain" description="Metallo-beta-lactamase" evidence="2">
    <location>
        <begin position="10"/>
        <end position="82"/>
    </location>
</feature>
<reference evidence="4" key="1">
    <citation type="submission" date="2017-01" db="EMBL/GenBank/DDBJ databases">
        <authorList>
            <person name="Varghese N."/>
            <person name="Submissions S."/>
        </authorList>
    </citation>
    <scope>NUCLEOTIDE SEQUENCE [LARGE SCALE GENOMIC DNA]</scope>
    <source>
        <strain evidence="4">DSM 18017</strain>
    </source>
</reference>
<dbReference type="RefSeq" id="WP_076552670.1">
    <property type="nucleotide sequence ID" value="NZ_FTOL01000005.1"/>
</dbReference>
<evidence type="ECO:0000256" key="1">
    <source>
        <dbReference type="SAM" id="Coils"/>
    </source>
</evidence>
<dbReference type="SUPFAM" id="SSF56281">
    <property type="entry name" value="Metallo-hydrolase/oxidoreductase"/>
    <property type="match status" value="1"/>
</dbReference>
<organism evidence="3 4">
    <name type="scientific">Chryseobacterium ureilyticum</name>
    <dbReference type="NCBI Taxonomy" id="373668"/>
    <lineage>
        <taxon>Bacteria</taxon>
        <taxon>Pseudomonadati</taxon>
        <taxon>Bacteroidota</taxon>
        <taxon>Flavobacteriia</taxon>
        <taxon>Flavobacteriales</taxon>
        <taxon>Weeksellaceae</taxon>
        <taxon>Chryseobacterium group</taxon>
        <taxon>Chryseobacterium</taxon>
    </lineage>
</organism>
<dbReference type="InterPro" id="IPR036866">
    <property type="entry name" value="RibonucZ/Hydroxyglut_hydro"/>
</dbReference>
<dbReference type="PANTHER" id="PTHR30619">
    <property type="entry name" value="DNA INTERNALIZATION/COMPETENCE PROTEIN COMEC/REC2"/>
    <property type="match status" value="1"/>
</dbReference>
<dbReference type="Pfam" id="PF00753">
    <property type="entry name" value="Lactamase_B"/>
    <property type="match status" value="1"/>
</dbReference>
<accession>A0A1N7PA92</accession>
<dbReference type="Proteomes" id="UP000186744">
    <property type="component" value="Unassembled WGS sequence"/>
</dbReference>
<dbReference type="OrthoDB" id="418728at2"/>
<dbReference type="InterPro" id="IPR052159">
    <property type="entry name" value="Competence_DNA_uptake"/>
</dbReference>
<dbReference type="STRING" id="373668.SAMN05421786_1053"/>
<proteinExistence type="predicted"/>
<dbReference type="AlphaFoldDB" id="A0A1N7PA92"/>
<evidence type="ECO:0000313" key="3">
    <source>
        <dbReference type="EMBL" id="SIT07532.1"/>
    </source>
</evidence>
<dbReference type="InterPro" id="IPR001279">
    <property type="entry name" value="Metallo-B-lactamas"/>
</dbReference>
<name>A0A1N7PA92_9FLAO</name>
<keyword evidence="4" id="KW-1185">Reference proteome</keyword>
<protein>
    <submittedName>
        <fullName evidence="3">Metallo-beta-lactamase superfamily protein</fullName>
    </submittedName>
</protein>
<gene>
    <name evidence="3" type="ORF">SAMN05421786_1053</name>
</gene>
<dbReference type="PANTHER" id="PTHR30619:SF1">
    <property type="entry name" value="RECOMBINATION PROTEIN 2"/>
    <property type="match status" value="1"/>
</dbReference>
<evidence type="ECO:0000313" key="4">
    <source>
        <dbReference type="Proteomes" id="UP000186744"/>
    </source>
</evidence>
<keyword evidence="1" id="KW-0175">Coiled coil</keyword>
<evidence type="ECO:0000259" key="2">
    <source>
        <dbReference type="Pfam" id="PF00753"/>
    </source>
</evidence>
<dbReference type="EMBL" id="FTOL01000005">
    <property type="protein sequence ID" value="SIT07532.1"/>
    <property type="molecule type" value="Genomic_DNA"/>
</dbReference>
<sequence length="392" mass="45219">MRITFFPANNGDSFFLETASDSILIDGGYVSTYQKYIKPKLLQLNKENRPLNHLIVTHIDNDHISGIIKFFEENTGNKIVEVENVWHNSYSHLKSIDDGLNFSGKSIDTMSINYQLKDEEDLSSKNISAVQGSTLASLLKKNNFQNKNDFFNNNYISFDTAKVIECDDIIFRILSPDDGKLLELKKYWKKELFIKGLSADQELSDFNEDAFEYILSLEKEKKRLRKKNISASEVIDVEALAVEDFSEDDTATNGSSIAFVLEYNKLKLLFLGDSHPSLVAKNIQKHYKDEVFPIKFDLIKISHHGSKNNTCLELLELIDSEKYIISTNGVTHNHPDLETIARIIQRKSRFTRNIYINYDLDSLKEFENEDLEKKYNYKILQNKTNNPIILDL</sequence>
<feature type="coiled-coil region" evidence="1">
    <location>
        <begin position="207"/>
        <end position="234"/>
    </location>
</feature>